<keyword evidence="1" id="KW-0732">Signal</keyword>
<accession>A0A5E4X9K8</accession>
<gene>
    <name evidence="2" type="ORF">PTE30175_03655</name>
</gene>
<organism evidence="2 3">
    <name type="scientific">Pandoraea terrae</name>
    <dbReference type="NCBI Taxonomy" id="1537710"/>
    <lineage>
        <taxon>Bacteria</taxon>
        <taxon>Pseudomonadati</taxon>
        <taxon>Pseudomonadota</taxon>
        <taxon>Betaproteobacteria</taxon>
        <taxon>Burkholderiales</taxon>
        <taxon>Burkholderiaceae</taxon>
        <taxon>Pandoraea</taxon>
    </lineage>
</organism>
<evidence type="ECO:0000313" key="2">
    <source>
        <dbReference type="EMBL" id="VVE32983.1"/>
    </source>
</evidence>
<dbReference type="AlphaFoldDB" id="A0A5E4X9K8"/>
<protein>
    <submittedName>
        <fullName evidence="2">Uncharacterized protein</fullName>
    </submittedName>
</protein>
<keyword evidence="3" id="KW-1185">Reference proteome</keyword>
<evidence type="ECO:0000313" key="3">
    <source>
        <dbReference type="Proteomes" id="UP000414233"/>
    </source>
</evidence>
<sequence length="189" mass="19805">MLKMAAVLTTFTAVSATSAHAEDTRAIGTPNGGHEILHMEMGCSDAASVGYPVPDMPGRVVQYIAPNGQVTAMGCWKRSADGKLSITWAGADPTGAPAPQPFQGNKAAVCDNLAKLAALFVKARDEGTPESHELELIARSNATPAMRKADIALVNAVYTSPGWRNVDESHAYSVTHKTCMQGGLLAGQQ</sequence>
<proteinExistence type="predicted"/>
<dbReference type="EMBL" id="CABPRZ010000016">
    <property type="protein sequence ID" value="VVE32983.1"/>
    <property type="molecule type" value="Genomic_DNA"/>
</dbReference>
<evidence type="ECO:0000256" key="1">
    <source>
        <dbReference type="SAM" id="SignalP"/>
    </source>
</evidence>
<reference evidence="2 3" key="1">
    <citation type="submission" date="2019-08" db="EMBL/GenBank/DDBJ databases">
        <authorList>
            <person name="Peeters C."/>
        </authorList>
    </citation>
    <scope>NUCLEOTIDE SEQUENCE [LARGE SCALE GENOMIC DNA]</scope>
    <source>
        <strain evidence="2 3">LMG 30175</strain>
    </source>
</reference>
<name>A0A5E4X9K8_9BURK</name>
<feature type="chain" id="PRO_5022678293" evidence="1">
    <location>
        <begin position="22"/>
        <end position="189"/>
    </location>
</feature>
<feature type="signal peptide" evidence="1">
    <location>
        <begin position="1"/>
        <end position="21"/>
    </location>
</feature>
<dbReference type="Proteomes" id="UP000414233">
    <property type="component" value="Unassembled WGS sequence"/>
</dbReference>